<dbReference type="Gene3D" id="2.60.120.700">
    <property type="entry name" value="Peptidase G1"/>
    <property type="match status" value="1"/>
</dbReference>
<dbReference type="EMBL" id="JAKJXP020000011">
    <property type="protein sequence ID" value="KAK7755735.1"/>
    <property type="molecule type" value="Genomic_DNA"/>
</dbReference>
<dbReference type="Proteomes" id="UP001320420">
    <property type="component" value="Unassembled WGS sequence"/>
</dbReference>
<organism evidence="2 3">
    <name type="scientific">Diatrype stigma</name>
    <dbReference type="NCBI Taxonomy" id="117547"/>
    <lineage>
        <taxon>Eukaryota</taxon>
        <taxon>Fungi</taxon>
        <taxon>Dikarya</taxon>
        <taxon>Ascomycota</taxon>
        <taxon>Pezizomycotina</taxon>
        <taxon>Sordariomycetes</taxon>
        <taxon>Xylariomycetidae</taxon>
        <taxon>Xylariales</taxon>
        <taxon>Diatrypaceae</taxon>
        <taxon>Diatrype</taxon>
    </lineage>
</organism>
<comment type="caution">
    <text evidence="2">The sequence shown here is derived from an EMBL/GenBank/DDBJ whole genome shotgun (WGS) entry which is preliminary data.</text>
</comment>
<dbReference type="CDD" id="cd13426">
    <property type="entry name" value="Peptidase_G1"/>
    <property type="match status" value="1"/>
</dbReference>
<evidence type="ECO:0000256" key="1">
    <source>
        <dbReference type="SAM" id="SignalP"/>
    </source>
</evidence>
<evidence type="ECO:0000313" key="3">
    <source>
        <dbReference type="Proteomes" id="UP001320420"/>
    </source>
</evidence>
<evidence type="ECO:0000313" key="2">
    <source>
        <dbReference type="EMBL" id="KAK7755735.1"/>
    </source>
</evidence>
<dbReference type="Pfam" id="PF01828">
    <property type="entry name" value="Peptidase_A4"/>
    <property type="match status" value="1"/>
</dbReference>
<feature type="chain" id="PRO_5043037902" evidence="1">
    <location>
        <begin position="22"/>
        <end position="211"/>
    </location>
</feature>
<feature type="signal peptide" evidence="1">
    <location>
        <begin position="1"/>
        <end position="21"/>
    </location>
</feature>
<keyword evidence="1" id="KW-0732">Signal</keyword>
<dbReference type="GO" id="GO:0070007">
    <property type="term" value="F:glutamic-type endopeptidase activity"/>
    <property type="evidence" value="ECO:0007669"/>
    <property type="project" value="InterPro"/>
</dbReference>
<protein>
    <submittedName>
        <fullName evidence="2">Uncharacterized protein</fullName>
    </submittedName>
</protein>
<dbReference type="InterPro" id="IPR000250">
    <property type="entry name" value="Peptidase_G1"/>
</dbReference>
<proteinExistence type="predicted"/>
<reference evidence="2 3" key="1">
    <citation type="submission" date="2024-02" db="EMBL/GenBank/DDBJ databases">
        <title>De novo assembly and annotation of 12 fungi associated with fruit tree decline syndrome in Ontario, Canada.</title>
        <authorList>
            <person name="Sulman M."/>
            <person name="Ellouze W."/>
            <person name="Ilyukhin E."/>
        </authorList>
    </citation>
    <scope>NUCLEOTIDE SEQUENCE [LARGE SCALE GENOMIC DNA]</scope>
    <source>
        <strain evidence="2 3">M11/M66-122</strain>
    </source>
</reference>
<dbReference type="SUPFAM" id="SSF49899">
    <property type="entry name" value="Concanavalin A-like lectins/glucanases"/>
    <property type="match status" value="1"/>
</dbReference>
<dbReference type="InterPro" id="IPR013320">
    <property type="entry name" value="ConA-like_dom_sf"/>
</dbReference>
<keyword evidence="3" id="KW-1185">Reference proteome</keyword>
<sequence length="211" mass="21759">MRFLVPAAVYLTSLLSPVANAAYDQNRAGAVLKAPEDGSFTSVTGTFTVPDISGSNKLSIWVAIGDTLQQDVVLKGGVHYADSKLSSFVSWYPGDDTDITGEVPVAAGDTITVTVTVPAEDKSTGTVVVENTAQGAQSSQTVQVPESVDPAALTSLAADWFVQAYQEAGELVQVPQFGTVSFTAAGATLASGEEVGTTGAGTFVSNSRDQF</sequence>
<dbReference type="PANTHER" id="PTHR37536">
    <property type="entry name" value="PUTATIVE (AFU_ORTHOLOGUE AFUA_3G02970)-RELATED"/>
    <property type="match status" value="1"/>
</dbReference>
<dbReference type="GO" id="GO:0006508">
    <property type="term" value="P:proteolysis"/>
    <property type="evidence" value="ECO:0007669"/>
    <property type="project" value="InterPro"/>
</dbReference>
<dbReference type="InterPro" id="IPR038656">
    <property type="entry name" value="Peptidase_G1_sf"/>
</dbReference>
<accession>A0AAN9YVV1</accession>
<dbReference type="PANTHER" id="PTHR37536:SF1">
    <property type="entry name" value="ASPERGILLOPEPSIN, PUTAITVE (AFU_ORTHOLOGUE AFUA_7G01200)"/>
    <property type="match status" value="1"/>
</dbReference>
<gene>
    <name evidence="2" type="ORF">SLS62_002348</name>
</gene>
<dbReference type="AlphaFoldDB" id="A0AAN9YVV1"/>
<name>A0AAN9YVV1_9PEZI</name>